<evidence type="ECO:0000256" key="2">
    <source>
        <dbReference type="SAM" id="MobiDB-lite"/>
    </source>
</evidence>
<dbReference type="Gene3D" id="3.30.9.10">
    <property type="entry name" value="D-Amino Acid Oxidase, subunit A, domain 2"/>
    <property type="match status" value="1"/>
</dbReference>
<dbReference type="InterPro" id="IPR036188">
    <property type="entry name" value="FAD/NAD-bd_sf"/>
</dbReference>
<keyword evidence="1 4" id="KW-0560">Oxidoreductase</keyword>
<dbReference type="AlphaFoldDB" id="A0A6J4J8G7"/>
<feature type="region of interest" description="Disordered" evidence="2">
    <location>
        <begin position="530"/>
        <end position="557"/>
    </location>
</feature>
<dbReference type="InterPro" id="IPR050631">
    <property type="entry name" value="PheA/TfdB_FAD_monoxygenase"/>
</dbReference>
<evidence type="ECO:0000256" key="1">
    <source>
        <dbReference type="ARBA" id="ARBA00023002"/>
    </source>
</evidence>
<reference evidence="4" key="1">
    <citation type="submission" date="2020-02" db="EMBL/GenBank/DDBJ databases">
        <authorList>
            <person name="Meier V. D."/>
        </authorList>
    </citation>
    <scope>NUCLEOTIDE SEQUENCE</scope>
    <source>
        <strain evidence="4">AVDCRST_MAG83</strain>
    </source>
</reference>
<gene>
    <name evidence="4" type="ORF">AVDCRST_MAG83-3398</name>
</gene>
<name>A0A6J4J8G7_9MICC</name>
<dbReference type="GO" id="GO:0019622">
    <property type="term" value="P:3-(3-hydroxy)phenylpropionate catabolic process"/>
    <property type="evidence" value="ECO:0007669"/>
    <property type="project" value="TreeGrafter"/>
</dbReference>
<dbReference type="RefSeq" id="WP_294570068.1">
    <property type="nucleotide sequence ID" value="NZ_CADCTE010000183.1"/>
</dbReference>
<proteinExistence type="predicted"/>
<dbReference type="EC" id="1.14.13.-" evidence="4"/>
<dbReference type="PANTHER" id="PTHR43476:SF3">
    <property type="entry name" value="FAD-BINDING MONOOXYGENASE"/>
    <property type="match status" value="1"/>
</dbReference>
<evidence type="ECO:0000313" key="4">
    <source>
        <dbReference type="EMBL" id="CAA9273157.1"/>
    </source>
</evidence>
<dbReference type="SUPFAM" id="SSF51905">
    <property type="entry name" value="FAD/NAD(P)-binding domain"/>
    <property type="match status" value="1"/>
</dbReference>
<organism evidence="4">
    <name type="scientific">uncultured Arthrobacter sp</name>
    <dbReference type="NCBI Taxonomy" id="114050"/>
    <lineage>
        <taxon>Bacteria</taxon>
        <taxon>Bacillati</taxon>
        <taxon>Actinomycetota</taxon>
        <taxon>Actinomycetes</taxon>
        <taxon>Micrococcales</taxon>
        <taxon>Micrococcaceae</taxon>
        <taxon>Arthrobacter</taxon>
        <taxon>environmental samples</taxon>
    </lineage>
</organism>
<sequence>MDEIHDVVQIGMGSVGLTMAAVMGQTDHSIAVVEKHENLYGLPRAGHIDHEIMRILQSLECHGPVLEDSYPTLEYVWVNADGETLLEFDWGAKGISGWHSDYMQYSPVLEDALAERMRGDPNVDIFQGWAAVELREHDDHVEVVIKKTERVPGVAAPVVTDEARTLRGRYVVAADGANSAVRRWLDIEREDLGFNQKWLVVDARKKRDLHFEFDCGQICDPRRPTTILPLGERHRRWEWALLPGETVEEFERPEVAWRLLGDLGVTPDDVEFVRQLVYTFEARIAQEWKRGRVFLMGDAAHTMPPFMGQGMASGMRDAKNLAWKLDLVLRGLAPAEFLNTYQQERRPHTYDWTVISLEAGKIPGTLDPEAARERDERFRAGWRPPMPDFPQLVGGIMARDLVGQPAAPAGELGLQGRVERDGEAGLFDDLFGAGDQWQVISAVGHPRSVLSDAQIDFLESVGTTFAHVASGVEGDAIDVDGQYAAYFAERGIEVVVNRPDFYVFGGASLEELPALVDELVRQLTVESADQISPVGLSEPESPGDSNLGRPPKEMRTR</sequence>
<dbReference type="GO" id="GO:0008688">
    <property type="term" value="F:3-(3-hydroxyphenyl)propionate hydroxylase activity"/>
    <property type="evidence" value="ECO:0007669"/>
    <property type="project" value="TreeGrafter"/>
</dbReference>
<evidence type="ECO:0000259" key="3">
    <source>
        <dbReference type="Pfam" id="PF01494"/>
    </source>
</evidence>
<dbReference type="Pfam" id="PF01494">
    <property type="entry name" value="FAD_binding_3"/>
    <property type="match status" value="1"/>
</dbReference>
<protein>
    <submittedName>
        <fullName evidence="4">3-(3-hydroxy-phenyl)propionate hydroxylase</fullName>
        <ecNumber evidence="4">1.14.13.-</ecNumber>
    </submittedName>
</protein>
<dbReference type="NCBIfam" id="NF004829">
    <property type="entry name" value="PRK06183.1-3"/>
    <property type="match status" value="1"/>
</dbReference>
<feature type="domain" description="FAD-binding" evidence="3">
    <location>
        <begin position="6"/>
        <end position="349"/>
    </location>
</feature>
<dbReference type="GO" id="GO:0071949">
    <property type="term" value="F:FAD binding"/>
    <property type="evidence" value="ECO:0007669"/>
    <property type="project" value="InterPro"/>
</dbReference>
<dbReference type="PANTHER" id="PTHR43476">
    <property type="entry name" value="3-(3-HYDROXY-PHENYL)PROPIONATE/3-HYDROXYCINNAMIC ACID HYDROXYLASE"/>
    <property type="match status" value="1"/>
</dbReference>
<dbReference type="PRINTS" id="PR00420">
    <property type="entry name" value="RNGMNOXGNASE"/>
</dbReference>
<dbReference type="EMBL" id="CADCTE010000183">
    <property type="protein sequence ID" value="CAA9273157.1"/>
    <property type="molecule type" value="Genomic_DNA"/>
</dbReference>
<dbReference type="Gene3D" id="3.50.50.60">
    <property type="entry name" value="FAD/NAD(P)-binding domain"/>
    <property type="match status" value="1"/>
</dbReference>
<dbReference type="InterPro" id="IPR002938">
    <property type="entry name" value="FAD-bd"/>
</dbReference>
<accession>A0A6J4J8G7</accession>